<dbReference type="OrthoDB" id="552115at2759"/>
<evidence type="ECO:0000256" key="5">
    <source>
        <dbReference type="ARBA" id="ARBA00023163"/>
    </source>
</evidence>
<feature type="region of interest" description="Disordered" evidence="8">
    <location>
        <begin position="166"/>
        <end position="212"/>
    </location>
</feature>
<dbReference type="SUPFAM" id="SSF46785">
    <property type="entry name" value="Winged helix' DNA-binding domain"/>
    <property type="match status" value="1"/>
</dbReference>
<keyword evidence="12" id="KW-1185">Reference proteome</keyword>
<dbReference type="SUPFAM" id="SSF144074">
    <property type="entry name" value="E2F-DP heterodimerization region"/>
    <property type="match status" value="1"/>
</dbReference>
<dbReference type="InterPro" id="IPR003316">
    <property type="entry name" value="E2F_WHTH_DNA-bd_dom"/>
</dbReference>
<evidence type="ECO:0000259" key="10">
    <source>
        <dbReference type="SMART" id="SM01372"/>
    </source>
</evidence>
<feature type="domain" description="Transcription factor DP C-terminal" evidence="9">
    <location>
        <begin position="299"/>
        <end position="442"/>
    </location>
</feature>
<dbReference type="GO" id="GO:0005634">
    <property type="term" value="C:nucleus"/>
    <property type="evidence" value="ECO:0007669"/>
    <property type="project" value="UniProtKB-SubCell"/>
</dbReference>
<feature type="compositionally biased region" description="Acidic residues" evidence="8">
    <location>
        <begin position="514"/>
        <end position="529"/>
    </location>
</feature>
<evidence type="ECO:0008006" key="13">
    <source>
        <dbReference type="Google" id="ProtNLM"/>
    </source>
</evidence>
<dbReference type="Pfam" id="PF08781">
    <property type="entry name" value="DP"/>
    <property type="match status" value="1"/>
</dbReference>
<feature type="region of interest" description="Disordered" evidence="8">
    <location>
        <begin position="463"/>
        <end position="494"/>
    </location>
</feature>
<keyword evidence="4 7" id="KW-0238">DNA-binding</keyword>
<evidence type="ECO:0000313" key="12">
    <source>
        <dbReference type="Proteomes" id="UP000594262"/>
    </source>
</evidence>
<dbReference type="InterPro" id="IPR036390">
    <property type="entry name" value="WH_DNA-bd_sf"/>
</dbReference>
<dbReference type="GO" id="GO:0000977">
    <property type="term" value="F:RNA polymerase II transcription regulatory region sequence-specific DNA binding"/>
    <property type="evidence" value="ECO:0007669"/>
    <property type="project" value="TreeGrafter"/>
</dbReference>
<accession>A0A7M5VDZ3</accession>
<dbReference type="Proteomes" id="UP000594262">
    <property type="component" value="Unplaced"/>
</dbReference>
<dbReference type="Gene3D" id="1.10.10.10">
    <property type="entry name" value="Winged helix-like DNA-binding domain superfamily/Winged helix DNA-binding domain"/>
    <property type="match status" value="1"/>
</dbReference>
<dbReference type="Pfam" id="PF02319">
    <property type="entry name" value="WHD_E2F_TDP"/>
    <property type="match status" value="1"/>
</dbReference>
<dbReference type="FunFam" id="1.10.10.10:FF:000047">
    <property type="entry name" value="Transcription factor"/>
    <property type="match status" value="1"/>
</dbReference>
<dbReference type="AlphaFoldDB" id="A0A7M5VDZ3"/>
<name>A0A7M5VDZ3_9CNID</name>
<sequence>MANPGTAVASSVWNAQEKQPGNVQLLKQEPGQQVILHQNISGFTTKLGTTQPRAGGLVQKVNATASSTQISNLSNMTSLVTNLTNLVGTVGTSSNQGVVTAFISSRPTSGITATTNGTQMTKPVIVTPSQPLLLPKPSVQKVIPSTPPKVGYAPHPTVLTSPALGSPANQHWQAASPLHNRKRARPEYDLEQLDSKRRKTPNRCGPEKSGKGLRHFSMKVCEKVQQKGITSYNEVADELVQEFSEQNIKNPIQPADQSYDQKNIRRRVYDALNVLMAMNIISKEKKEIKWVGLPTNSAQECKHLEEQKGERIERIRQKQQQLKELLVQQIAFKNLVERNKRNEKKNGPPQSNACIHLPFIIVNTSKKTVIDCSISSDKSEYLFNFDEAFEIHDDIEVLKRMGLSFGLEKGVCTDKNLKSARTMVPKALEPYVSQMANGTYGNMDLIDVEKLRRPISPLTTPLMIGAGHSSSSTTTSIRQTKPNARRKKSVATTVGGNSRVTTTKVTFNTRTLESDTENDGDDENSTVGI</sequence>
<proteinExistence type="inferred from homology"/>
<evidence type="ECO:0000259" key="9">
    <source>
        <dbReference type="SMART" id="SM01138"/>
    </source>
</evidence>
<dbReference type="RefSeq" id="XP_066930832.1">
    <property type="nucleotide sequence ID" value="XM_067074731.1"/>
</dbReference>
<dbReference type="InterPro" id="IPR036388">
    <property type="entry name" value="WH-like_DNA-bd_sf"/>
</dbReference>
<dbReference type="FunFam" id="1.20.140.80:FF:000001">
    <property type="entry name" value="Transcription factor"/>
    <property type="match status" value="1"/>
</dbReference>
<dbReference type="SMART" id="SM01372">
    <property type="entry name" value="E2F_TDP"/>
    <property type="match status" value="1"/>
</dbReference>
<dbReference type="InterPro" id="IPR037241">
    <property type="entry name" value="E2F-DP_heterodim"/>
</dbReference>
<organism evidence="11 12">
    <name type="scientific">Clytia hemisphaerica</name>
    <dbReference type="NCBI Taxonomy" id="252671"/>
    <lineage>
        <taxon>Eukaryota</taxon>
        <taxon>Metazoa</taxon>
        <taxon>Cnidaria</taxon>
        <taxon>Hydrozoa</taxon>
        <taxon>Hydroidolina</taxon>
        <taxon>Leptothecata</taxon>
        <taxon>Obeliida</taxon>
        <taxon>Clytiidae</taxon>
        <taxon>Clytia</taxon>
    </lineage>
</organism>
<dbReference type="GO" id="GO:0005667">
    <property type="term" value="C:transcription regulator complex"/>
    <property type="evidence" value="ECO:0007669"/>
    <property type="project" value="InterPro"/>
</dbReference>
<dbReference type="Gene3D" id="1.20.140.80">
    <property type="entry name" value="Transcription factor DP"/>
    <property type="match status" value="1"/>
</dbReference>
<dbReference type="GO" id="GO:0051726">
    <property type="term" value="P:regulation of cell cycle"/>
    <property type="evidence" value="ECO:0007669"/>
    <property type="project" value="InterPro"/>
</dbReference>
<dbReference type="InterPro" id="IPR038168">
    <property type="entry name" value="TF_DP_C_sf"/>
</dbReference>
<protein>
    <recommendedName>
        <fullName evidence="13">Transcription factor Dp-1</fullName>
    </recommendedName>
</protein>
<evidence type="ECO:0000256" key="1">
    <source>
        <dbReference type="ARBA" id="ARBA00004123"/>
    </source>
</evidence>
<keyword evidence="6 7" id="KW-0539">Nucleus</keyword>
<evidence type="ECO:0000256" key="3">
    <source>
        <dbReference type="ARBA" id="ARBA00023015"/>
    </source>
</evidence>
<evidence type="ECO:0000256" key="7">
    <source>
        <dbReference type="RuleBase" id="RU003796"/>
    </source>
</evidence>
<reference evidence="11" key="1">
    <citation type="submission" date="2021-01" db="UniProtKB">
        <authorList>
            <consortium name="EnsemblMetazoa"/>
        </authorList>
    </citation>
    <scope>IDENTIFICATION</scope>
</reference>
<dbReference type="PANTHER" id="PTHR12548:SF9">
    <property type="entry name" value="TRANSCRIPTION FACTOR DP"/>
    <property type="match status" value="1"/>
</dbReference>
<keyword evidence="3 7" id="KW-0805">Transcription regulation</keyword>
<comment type="similarity">
    <text evidence="2 7">Belongs to the E2F/DP family.</text>
</comment>
<feature type="region of interest" description="Disordered" evidence="8">
    <location>
        <begin position="508"/>
        <end position="529"/>
    </location>
</feature>
<dbReference type="EnsemblMetazoa" id="CLYHEMT009162.1">
    <property type="protein sequence ID" value="CLYHEMP009162.1"/>
    <property type="gene ID" value="CLYHEMG009162"/>
</dbReference>
<evidence type="ECO:0000256" key="6">
    <source>
        <dbReference type="ARBA" id="ARBA00023242"/>
    </source>
</evidence>
<evidence type="ECO:0000256" key="4">
    <source>
        <dbReference type="ARBA" id="ARBA00023125"/>
    </source>
</evidence>
<dbReference type="InterPro" id="IPR015648">
    <property type="entry name" value="Transcrpt_fac_DP"/>
</dbReference>
<evidence type="ECO:0000313" key="11">
    <source>
        <dbReference type="EnsemblMetazoa" id="CLYHEMP009162.1"/>
    </source>
</evidence>
<dbReference type="InterPro" id="IPR014889">
    <property type="entry name" value="Transc_factor_DP_C"/>
</dbReference>
<evidence type="ECO:0000256" key="8">
    <source>
        <dbReference type="SAM" id="MobiDB-lite"/>
    </source>
</evidence>
<dbReference type="GO" id="GO:0000981">
    <property type="term" value="F:DNA-binding transcription factor activity, RNA polymerase II-specific"/>
    <property type="evidence" value="ECO:0007669"/>
    <property type="project" value="TreeGrafter"/>
</dbReference>
<dbReference type="GeneID" id="136818362"/>
<dbReference type="PANTHER" id="PTHR12548">
    <property type="entry name" value="TRANSCRIPTION FACTOR DP"/>
    <property type="match status" value="1"/>
</dbReference>
<dbReference type="SMART" id="SM01138">
    <property type="entry name" value="DP"/>
    <property type="match status" value="1"/>
</dbReference>
<feature type="domain" description="E2F/DP family winged-helix DNA-binding" evidence="10">
    <location>
        <begin position="208"/>
        <end position="292"/>
    </location>
</feature>
<comment type="subcellular location">
    <subcellularLocation>
        <location evidence="1 7">Nucleus</location>
    </subcellularLocation>
</comment>
<evidence type="ECO:0000256" key="2">
    <source>
        <dbReference type="ARBA" id="ARBA00010940"/>
    </source>
</evidence>
<dbReference type="CDD" id="cd14458">
    <property type="entry name" value="DP_DD"/>
    <property type="match status" value="1"/>
</dbReference>
<keyword evidence="5 7" id="KW-0804">Transcription</keyword>